<evidence type="ECO:0000313" key="1">
    <source>
        <dbReference type="EMBL" id="KOO27837.1"/>
    </source>
</evidence>
<dbReference type="EMBL" id="JWZX01002657">
    <property type="protein sequence ID" value="KOO27837.1"/>
    <property type="molecule type" value="Genomic_DNA"/>
</dbReference>
<dbReference type="Proteomes" id="UP000037460">
    <property type="component" value="Unassembled WGS sequence"/>
</dbReference>
<gene>
    <name evidence="1" type="ORF">Ctob_011871</name>
</gene>
<proteinExistence type="predicted"/>
<name>A0A0M0JND9_9EUKA</name>
<comment type="caution">
    <text evidence="1">The sequence shown here is derived from an EMBL/GenBank/DDBJ whole genome shotgun (WGS) entry which is preliminary data.</text>
</comment>
<sequence>MADVEPEPEPTLLQRDEIADLIMEQKQLAAACGFVGKPDPKAGHFYADSELGDAFKTDARKVILSKLGNNAKSAVHKQFNEMLGLRGH</sequence>
<organism evidence="1 2">
    <name type="scientific">Chrysochromulina tobinii</name>
    <dbReference type="NCBI Taxonomy" id="1460289"/>
    <lineage>
        <taxon>Eukaryota</taxon>
        <taxon>Haptista</taxon>
        <taxon>Haptophyta</taxon>
        <taxon>Prymnesiophyceae</taxon>
        <taxon>Prymnesiales</taxon>
        <taxon>Chrysochromulinaceae</taxon>
        <taxon>Chrysochromulina</taxon>
    </lineage>
</organism>
<reference evidence="2" key="1">
    <citation type="journal article" date="2015" name="PLoS Genet.">
        <title>Genome Sequence and Transcriptome Analyses of Chrysochromulina tobin: Metabolic Tools for Enhanced Algal Fitness in the Prominent Order Prymnesiales (Haptophyceae).</title>
        <authorList>
            <person name="Hovde B.T."/>
            <person name="Deodato C.R."/>
            <person name="Hunsperger H.M."/>
            <person name="Ryken S.A."/>
            <person name="Yost W."/>
            <person name="Jha R.K."/>
            <person name="Patterson J."/>
            <person name="Monnat R.J. Jr."/>
            <person name="Barlow S.B."/>
            <person name="Starkenburg S.R."/>
            <person name="Cattolico R.A."/>
        </authorList>
    </citation>
    <scope>NUCLEOTIDE SEQUENCE</scope>
    <source>
        <strain evidence="2">CCMP291</strain>
    </source>
</reference>
<accession>A0A0M0JND9</accession>
<evidence type="ECO:0000313" key="2">
    <source>
        <dbReference type="Proteomes" id="UP000037460"/>
    </source>
</evidence>
<keyword evidence="2" id="KW-1185">Reference proteome</keyword>
<dbReference type="AlphaFoldDB" id="A0A0M0JND9"/>
<protein>
    <submittedName>
        <fullName evidence="1">Uncharacterized protein</fullName>
    </submittedName>
</protein>